<keyword evidence="1" id="KW-1133">Transmembrane helix</keyword>
<proteinExistence type="predicted"/>
<name>A0A323V0V7_9RHOO</name>
<sequence>MTQPNLLDILARTPVWVFAVFFVLLALGYQQSRTRTVSRQRFLLLPVAMVALSLYGVASAFGVALVPFLAWVMGAGGVAVVGARCLPSSAQPVAPGVLRVQGSWWPLVLMMAIFATKYVIGYASARSLDVVVHPGFIGGVSLLLGMFSGVFAARALAAWGVFGARIRK</sequence>
<evidence type="ECO:0008006" key="4">
    <source>
        <dbReference type="Google" id="ProtNLM"/>
    </source>
</evidence>
<reference evidence="2 3" key="1">
    <citation type="submission" date="2018-06" db="EMBL/GenBank/DDBJ databases">
        <title>Azoarcus communis strain SWub3 genome.</title>
        <authorList>
            <person name="Zorraquino Salvo V."/>
            <person name="Toubiana D."/>
            <person name="Blumwald E."/>
        </authorList>
    </citation>
    <scope>NUCLEOTIDE SEQUENCE [LARGE SCALE GENOMIC DNA]</scope>
    <source>
        <strain evidence="2 3">SWub3</strain>
    </source>
</reference>
<dbReference type="EMBL" id="QKOE01000003">
    <property type="protein sequence ID" value="PZA17600.1"/>
    <property type="molecule type" value="Genomic_DNA"/>
</dbReference>
<keyword evidence="1" id="KW-0472">Membrane</keyword>
<feature type="transmembrane region" description="Helical" evidence="1">
    <location>
        <begin position="42"/>
        <end position="62"/>
    </location>
</feature>
<evidence type="ECO:0000313" key="2">
    <source>
        <dbReference type="EMBL" id="PZA17600.1"/>
    </source>
</evidence>
<comment type="caution">
    <text evidence="2">The sequence shown here is derived from an EMBL/GenBank/DDBJ whole genome shotgun (WGS) entry which is preliminary data.</text>
</comment>
<feature type="transmembrane region" description="Helical" evidence="1">
    <location>
        <begin position="13"/>
        <end position="30"/>
    </location>
</feature>
<organism evidence="2 3">
    <name type="scientific">Parazoarcus communis SWub3 = DSM 12120</name>
    <dbReference type="NCBI Taxonomy" id="1121029"/>
    <lineage>
        <taxon>Bacteria</taxon>
        <taxon>Pseudomonadati</taxon>
        <taxon>Pseudomonadota</taxon>
        <taxon>Betaproteobacteria</taxon>
        <taxon>Rhodocyclales</taxon>
        <taxon>Zoogloeaceae</taxon>
        <taxon>Parazoarcus</taxon>
    </lineage>
</organism>
<keyword evidence="1" id="KW-0812">Transmembrane</keyword>
<evidence type="ECO:0000313" key="3">
    <source>
        <dbReference type="Proteomes" id="UP000248259"/>
    </source>
</evidence>
<feature type="transmembrane region" description="Helical" evidence="1">
    <location>
        <begin position="107"/>
        <end position="125"/>
    </location>
</feature>
<dbReference type="AlphaFoldDB" id="A0A323V0V7"/>
<accession>A0A323V0V7</accession>
<protein>
    <recommendedName>
        <fullName evidence="4">Tat pathway signal sequence</fullName>
    </recommendedName>
</protein>
<keyword evidence="3" id="KW-1185">Reference proteome</keyword>
<gene>
    <name evidence="2" type="ORF">DNK49_07080</name>
</gene>
<dbReference type="OrthoDB" id="3034721at2"/>
<dbReference type="Proteomes" id="UP000248259">
    <property type="component" value="Unassembled WGS sequence"/>
</dbReference>
<dbReference type="InterPro" id="IPR046730">
    <property type="entry name" value="DUF6622"/>
</dbReference>
<feature type="transmembrane region" description="Helical" evidence="1">
    <location>
        <begin position="68"/>
        <end position="86"/>
    </location>
</feature>
<dbReference type="RefSeq" id="WP_110523614.1">
    <property type="nucleotide sequence ID" value="NZ_QKOE01000003.1"/>
</dbReference>
<feature type="transmembrane region" description="Helical" evidence="1">
    <location>
        <begin position="137"/>
        <end position="162"/>
    </location>
</feature>
<evidence type="ECO:0000256" key="1">
    <source>
        <dbReference type="SAM" id="Phobius"/>
    </source>
</evidence>
<dbReference type="Pfam" id="PF20327">
    <property type="entry name" value="DUF6622"/>
    <property type="match status" value="1"/>
</dbReference>